<sequence length="182" mass="20154">MGEAEHHAEYSSFDASLSKAEVLQQVIDSYESLVFEQQNWVCNLSNASSLIWHAYHSMNIPVNWSGFYLVDPKVSKQLILGPFQGKVACQTIGFGRGVCGTCYSTMETQLVPDVNEYPGHIACDGETQSEIVVPVISKGKNGEANVIRGVLDIDCLAKEGFDEVDKKFLELLAERIAETCEW</sequence>
<evidence type="ECO:0000256" key="1">
    <source>
        <dbReference type="ARBA" id="ARBA00038454"/>
    </source>
</evidence>
<dbReference type="PANTHER" id="PTHR21021:SF15">
    <property type="entry name" value="FREE METHIONINE-R-SULFOXIDE REDUCTASE"/>
    <property type="match status" value="1"/>
</dbReference>
<evidence type="ECO:0000313" key="4">
    <source>
        <dbReference type="Proteomes" id="UP000094236"/>
    </source>
</evidence>
<proteinExistence type="inferred from homology"/>
<dbReference type="OrthoDB" id="15735at2759"/>
<dbReference type="EMBL" id="KV454013">
    <property type="protein sequence ID" value="ODV96441.1"/>
    <property type="molecule type" value="Genomic_DNA"/>
</dbReference>
<dbReference type="Pfam" id="PF01590">
    <property type="entry name" value="GAF"/>
    <property type="match status" value="1"/>
</dbReference>
<evidence type="ECO:0000259" key="2">
    <source>
        <dbReference type="Pfam" id="PF01590"/>
    </source>
</evidence>
<dbReference type="SUPFAM" id="SSF55781">
    <property type="entry name" value="GAF domain-like"/>
    <property type="match status" value="1"/>
</dbReference>
<dbReference type="InterPro" id="IPR051330">
    <property type="entry name" value="Phosphatase_reg/MetRdx"/>
</dbReference>
<dbReference type="InterPro" id="IPR029016">
    <property type="entry name" value="GAF-like_dom_sf"/>
</dbReference>
<reference evidence="4" key="1">
    <citation type="submission" date="2016-05" db="EMBL/GenBank/DDBJ databases">
        <title>Comparative genomics of biotechnologically important yeasts.</title>
        <authorList>
            <consortium name="DOE Joint Genome Institute"/>
            <person name="Riley R."/>
            <person name="Haridas S."/>
            <person name="Wolfe K.H."/>
            <person name="Lopes M.R."/>
            <person name="Hittinger C.T."/>
            <person name="Goker M."/>
            <person name="Salamov A."/>
            <person name="Wisecaver J."/>
            <person name="Long T.M."/>
            <person name="Aerts A.L."/>
            <person name="Barry K."/>
            <person name="Choi C."/>
            <person name="Clum A."/>
            <person name="Coughlan A.Y."/>
            <person name="Deshpande S."/>
            <person name="Douglass A.P."/>
            <person name="Hanson S.J."/>
            <person name="Klenk H.-P."/>
            <person name="Labutti K."/>
            <person name="Lapidus A."/>
            <person name="Lindquist E."/>
            <person name="Lipzen A."/>
            <person name="Meier-Kolthoff J.P."/>
            <person name="Ohm R.A."/>
            <person name="Otillar R.P."/>
            <person name="Pangilinan J."/>
            <person name="Peng Y."/>
            <person name="Rokas A."/>
            <person name="Rosa C.A."/>
            <person name="Scheuner C."/>
            <person name="Sibirny A.A."/>
            <person name="Slot J.C."/>
            <person name="Stielow J.B."/>
            <person name="Sun H."/>
            <person name="Kurtzman C.P."/>
            <person name="Blackwell M."/>
            <person name="Grigoriev I.V."/>
            <person name="Jeffries T.W."/>
        </authorList>
    </citation>
    <scope>NUCLEOTIDE SEQUENCE [LARGE SCALE GENOMIC DNA]</scope>
    <source>
        <strain evidence="4">NRRL Y-2460</strain>
    </source>
</reference>
<comment type="similarity">
    <text evidence="1">Belongs to the free Met sulfoxide reductase family.</text>
</comment>
<dbReference type="Gene3D" id="3.30.450.40">
    <property type="match status" value="1"/>
</dbReference>
<gene>
    <name evidence="3" type="ORF">PACTADRAFT_49788</name>
</gene>
<dbReference type="GO" id="GO:0005829">
    <property type="term" value="C:cytosol"/>
    <property type="evidence" value="ECO:0007669"/>
    <property type="project" value="TreeGrafter"/>
</dbReference>
<protein>
    <recommendedName>
        <fullName evidence="2">GAF domain-containing protein</fullName>
    </recommendedName>
</protein>
<dbReference type="FunFam" id="3.30.450.40:FF:000008">
    <property type="entry name" value="GAF domain-containing proteins"/>
    <property type="match status" value="1"/>
</dbReference>
<dbReference type="InterPro" id="IPR003018">
    <property type="entry name" value="GAF"/>
</dbReference>
<dbReference type="AlphaFoldDB" id="A0A1E4TXK0"/>
<accession>A0A1E4TXK0</accession>
<feature type="domain" description="GAF" evidence="2">
    <location>
        <begin position="78"/>
        <end position="177"/>
    </location>
</feature>
<dbReference type="GO" id="GO:0033745">
    <property type="term" value="F:L-methionine-(R)-S-oxide reductase activity"/>
    <property type="evidence" value="ECO:0007669"/>
    <property type="project" value="TreeGrafter"/>
</dbReference>
<evidence type="ECO:0000313" key="3">
    <source>
        <dbReference type="EMBL" id="ODV96441.1"/>
    </source>
</evidence>
<dbReference type="Proteomes" id="UP000094236">
    <property type="component" value="Unassembled WGS sequence"/>
</dbReference>
<keyword evidence="4" id="KW-1185">Reference proteome</keyword>
<organism evidence="3 4">
    <name type="scientific">Pachysolen tannophilus NRRL Y-2460</name>
    <dbReference type="NCBI Taxonomy" id="669874"/>
    <lineage>
        <taxon>Eukaryota</taxon>
        <taxon>Fungi</taxon>
        <taxon>Dikarya</taxon>
        <taxon>Ascomycota</taxon>
        <taxon>Saccharomycotina</taxon>
        <taxon>Pichiomycetes</taxon>
        <taxon>Pachysolenaceae</taxon>
        <taxon>Pachysolen</taxon>
    </lineage>
</organism>
<name>A0A1E4TXK0_PACTA</name>
<dbReference type="PROSITE" id="PS01320">
    <property type="entry name" value="UPF0067"/>
    <property type="match status" value="1"/>
</dbReference>
<dbReference type="InterPro" id="IPR000614">
    <property type="entry name" value="FRMsr_CS"/>
</dbReference>
<dbReference type="PANTHER" id="PTHR21021">
    <property type="entry name" value="GAF/PUTATIVE CYTOSKELETAL PROTEIN"/>
    <property type="match status" value="1"/>
</dbReference>